<name>A0ABT4IKI4_9EURY</name>
<feature type="compositionally biased region" description="Pro residues" evidence="1">
    <location>
        <begin position="589"/>
        <end position="602"/>
    </location>
</feature>
<reference evidence="3" key="1">
    <citation type="submission" date="2022-12" db="EMBL/GenBank/DDBJ databases">
        <title>Isolation and characterisation of novel Methanocorpusculum spp. from native Australian herbivores indicates the genus is ancestrally host-associated.</title>
        <authorList>
            <person name="Volmer J.G."/>
            <person name="Soo R.M."/>
            <person name="Evans P.N."/>
            <person name="Hoedt E.C."/>
            <person name="Astorga Alsina A.L."/>
            <person name="Woodcroft B.J."/>
            <person name="Tyson G.W."/>
            <person name="Hugenholtz P."/>
            <person name="Morrison M."/>
        </authorList>
    </citation>
    <scope>NUCLEOTIDE SEQUENCE</scope>
    <source>
        <strain evidence="3">CW153</strain>
    </source>
</reference>
<dbReference type="Proteomes" id="UP001141336">
    <property type="component" value="Unassembled WGS sequence"/>
</dbReference>
<dbReference type="EMBL" id="JAPTGC010000003">
    <property type="protein sequence ID" value="MCZ0862267.1"/>
    <property type="molecule type" value="Genomic_DNA"/>
</dbReference>
<keyword evidence="4" id="KW-1185">Reference proteome</keyword>
<comment type="caution">
    <text evidence="3">The sequence shown here is derived from an EMBL/GenBank/DDBJ whole genome shotgun (WGS) entry which is preliminary data.</text>
</comment>
<evidence type="ECO:0000259" key="2">
    <source>
        <dbReference type="Pfam" id="PF23343"/>
    </source>
</evidence>
<feature type="domain" description="Replication-associated protein ORF2/G2P" evidence="2">
    <location>
        <begin position="321"/>
        <end position="427"/>
    </location>
</feature>
<evidence type="ECO:0000313" key="4">
    <source>
        <dbReference type="Proteomes" id="UP001141336"/>
    </source>
</evidence>
<evidence type="ECO:0000256" key="1">
    <source>
        <dbReference type="SAM" id="MobiDB-lite"/>
    </source>
</evidence>
<evidence type="ECO:0000313" key="3">
    <source>
        <dbReference type="EMBL" id="MCZ0862267.1"/>
    </source>
</evidence>
<protein>
    <recommendedName>
        <fullName evidence="2">Replication-associated protein ORF2/G2P domain-containing protein</fullName>
    </recommendedName>
</protein>
<dbReference type="RefSeq" id="WP_268922496.1">
    <property type="nucleotide sequence ID" value="NZ_JAPTGC010000003.1"/>
</dbReference>
<feature type="region of interest" description="Disordered" evidence="1">
    <location>
        <begin position="501"/>
        <end position="520"/>
    </location>
</feature>
<sequence>MTTHGNLTHSGRYPPQTFLITSGDKVCDVTDLVNAGAKLDVVVDYLRDEWDAPKRRGKPADWVYYSAYRAVNRWVKAGTAEKLSNYLHSLYPGLIQKSGVFVRAKTTPTHKQPRLINDLQNSKSFVSPQKPLRLDQHTKPCSTQTAVARAEQLTAAEPSHPLDHYNAIPGRCGFWRQQAIRTMKSIDQYNLFTRDKNGKLPAELLQYIRRMTLIFEEWKRETESKSIILRNLTGNGEYITLPCSTRFTDDSRKKQLILIYNTGVENSLKKHKIASFVTFTTDPLIWMESEGKEILRKIPDPHIDKVHRFTATGRGGNLYAANRHESNAFRKWYETECHRVGYRIPYIRCVEFQENGLIHDHVILFDYEWKYPFSDFAEQWGTKYGQGFMHDAYSVINDGEKWTWKTDKPADTEGRNPTDYLKKYLIKALYDESGHYAYWVTNKRFFTLSNSIRYLTVEDEIRQKQFRRQHAPTDTYEYIGTAPQGHENAAIRADLSRRAGLKPEKQPPANNHGIIENYPPLDPGNIAPQIWYVPPPELEDLENPNQQREPITNPPPDPDHNMYNRILAEEKRLRQERRNRIRQRSGSNPPNPEQHPPNHPNP</sequence>
<organism evidence="3 4">
    <name type="scientific">Methanocorpusculum vombati</name>
    <dbReference type="NCBI Taxonomy" id="3002864"/>
    <lineage>
        <taxon>Archaea</taxon>
        <taxon>Methanobacteriati</taxon>
        <taxon>Methanobacteriota</taxon>
        <taxon>Stenosarchaea group</taxon>
        <taxon>Methanomicrobia</taxon>
        <taxon>Methanomicrobiales</taxon>
        <taxon>Methanocorpusculaceae</taxon>
        <taxon>Methanocorpusculum</taxon>
    </lineage>
</organism>
<accession>A0ABT4IKI4</accession>
<feature type="region of interest" description="Disordered" evidence="1">
    <location>
        <begin position="526"/>
        <end position="602"/>
    </location>
</feature>
<feature type="compositionally biased region" description="Basic and acidic residues" evidence="1">
    <location>
        <begin position="557"/>
        <end position="578"/>
    </location>
</feature>
<dbReference type="Pfam" id="PF23343">
    <property type="entry name" value="REP_ORF2-G2P"/>
    <property type="match status" value="1"/>
</dbReference>
<gene>
    <name evidence="3" type="ORF">O0S09_03230</name>
</gene>
<dbReference type="InterPro" id="IPR056906">
    <property type="entry name" value="ORF2/G2P_dom"/>
</dbReference>
<proteinExistence type="predicted"/>